<dbReference type="AlphaFoldDB" id="A0A9Q2NTY8"/>
<organism evidence="1 3">
    <name type="scientific">Marivita cryptomonadis</name>
    <dbReference type="NCBI Taxonomy" id="505252"/>
    <lineage>
        <taxon>Bacteria</taxon>
        <taxon>Pseudomonadati</taxon>
        <taxon>Pseudomonadota</taxon>
        <taxon>Alphaproteobacteria</taxon>
        <taxon>Rhodobacterales</taxon>
        <taxon>Roseobacteraceae</taxon>
        <taxon>Marivita</taxon>
    </lineage>
</organism>
<reference evidence="1 4" key="1">
    <citation type="submission" date="2021-01" db="EMBL/GenBank/DDBJ databases">
        <title>Diatom-associated Roseobacters Show Island Model of Population Structure.</title>
        <authorList>
            <person name="Qu L."/>
            <person name="Feng X."/>
            <person name="Chen Y."/>
            <person name="Li L."/>
            <person name="Wang X."/>
            <person name="Hu Z."/>
            <person name="Wang H."/>
            <person name="Luo H."/>
        </authorList>
    </citation>
    <scope>NUCLEOTIDE SEQUENCE</scope>
    <source>
        <strain evidence="2 4">CC28-63</strain>
        <strain evidence="1">CC28-69</strain>
    </source>
</reference>
<dbReference type="EMBL" id="JAFBXF010000003">
    <property type="protein sequence ID" value="MBM2416645.1"/>
    <property type="molecule type" value="Genomic_DNA"/>
</dbReference>
<dbReference type="Proteomes" id="UP000809440">
    <property type="component" value="Unassembled WGS sequence"/>
</dbReference>
<evidence type="ECO:0000313" key="4">
    <source>
        <dbReference type="Proteomes" id="UP000809440"/>
    </source>
</evidence>
<sequence>MTHTPDQGLMPPALTNGHDRSALQSAAPLTVDDMLMGGLAIDAWLKVSKFGMTIGEDATIFDTIPVELHFAEVQYCFGVRYGNPAVYARTYDHVTDTKGRYWHEVLRLAREVDAEAAEFPTADVPFVVLSDLRDRRGDLLAEIGDVLGHSISITGWKFFQRFLRTAQRSGIDIHVGAVRLDLGFEAQSNQKGDWGVLTFTNIQRLK</sequence>
<gene>
    <name evidence="1" type="ORF">JQX41_06680</name>
    <name evidence="2" type="ORF">JQX48_06685</name>
</gene>
<comment type="caution">
    <text evidence="1">The sequence shown here is derived from an EMBL/GenBank/DDBJ whole genome shotgun (WGS) entry which is preliminary data.</text>
</comment>
<dbReference type="EMBL" id="JAFBXE010000003">
    <property type="protein sequence ID" value="MBM2411977.1"/>
    <property type="molecule type" value="Genomic_DNA"/>
</dbReference>
<evidence type="ECO:0000313" key="2">
    <source>
        <dbReference type="EMBL" id="MBM2416645.1"/>
    </source>
</evidence>
<dbReference type="RefSeq" id="WP_138488131.1">
    <property type="nucleotide sequence ID" value="NZ_JAFBWU010000003.1"/>
</dbReference>
<evidence type="ECO:0000313" key="1">
    <source>
        <dbReference type="EMBL" id="MBM2411977.1"/>
    </source>
</evidence>
<evidence type="ECO:0000313" key="3">
    <source>
        <dbReference type="Proteomes" id="UP000755667"/>
    </source>
</evidence>
<name>A0A9Q2NTY8_9RHOB</name>
<protein>
    <submittedName>
        <fullName evidence="1">Uncharacterized protein</fullName>
    </submittedName>
</protein>
<accession>A0A9Q2NTY8</accession>
<dbReference type="Proteomes" id="UP000755667">
    <property type="component" value="Unassembled WGS sequence"/>
</dbReference>
<proteinExistence type="predicted"/>
<keyword evidence="4" id="KW-1185">Reference proteome</keyword>